<keyword evidence="3 10" id="KW-0812">Transmembrane</keyword>
<sequence>MTFLLFIYIKIYASARKRIRRNKFKWLKCPSTADDNIKNCESTITLTEVATTSGVPPSPVKPLVNGTTLSITQQIFSTNTDLSRCCIKSTCLSSPTIWAGNDGDVDDVIYECGYSQSSSPRPTDVPAIQSPFIPQTPLPTPHRAFDLQCLPPSPPPSPSRTPLPKVNGCVVFNHPISERKRKYVFDTGISYVFMSVKKRILNKDLSMAALETVAARRERLEHRRERRAVRTLAIITGCFLLCWIPFSVNALVQPFCGEVCTLPAATGRFFLWLGYLNSLLNPIIYTIFSPDYRKAFVKILT</sequence>
<dbReference type="Proteomes" id="UP000282613">
    <property type="component" value="Unassembled WGS sequence"/>
</dbReference>
<reference evidence="14" key="1">
    <citation type="submission" date="2017-02" db="UniProtKB">
        <authorList>
            <consortium name="WormBaseParasite"/>
        </authorList>
    </citation>
    <scope>IDENTIFICATION</scope>
</reference>
<keyword evidence="7" id="KW-1015">Disulfide bond</keyword>
<organism evidence="14">
    <name type="scientific">Taenia asiatica</name>
    <name type="common">Asian tapeworm</name>
    <dbReference type="NCBI Taxonomy" id="60517"/>
    <lineage>
        <taxon>Eukaryota</taxon>
        <taxon>Metazoa</taxon>
        <taxon>Spiralia</taxon>
        <taxon>Lophotrochozoa</taxon>
        <taxon>Platyhelminthes</taxon>
        <taxon>Cestoda</taxon>
        <taxon>Eucestoda</taxon>
        <taxon>Cyclophyllidea</taxon>
        <taxon>Taeniidae</taxon>
        <taxon>Taenia</taxon>
    </lineage>
</organism>
<dbReference type="Gene3D" id="1.20.1070.10">
    <property type="entry name" value="Rhodopsin 7-helix transmembrane proteins"/>
    <property type="match status" value="1"/>
</dbReference>
<evidence type="ECO:0000256" key="7">
    <source>
        <dbReference type="ARBA" id="ARBA00023157"/>
    </source>
</evidence>
<keyword evidence="5" id="KW-0297">G-protein coupled receptor</keyword>
<evidence type="ECO:0000313" key="12">
    <source>
        <dbReference type="EMBL" id="VDK51481.1"/>
    </source>
</evidence>
<feature type="transmembrane region" description="Helical" evidence="10">
    <location>
        <begin position="228"/>
        <end position="249"/>
    </location>
</feature>
<accession>A0A0R3WHG1</accession>
<protein>
    <submittedName>
        <fullName evidence="14">G_PROTEIN_RECEP_F1_2 domain-containing protein</fullName>
    </submittedName>
</protein>
<dbReference type="Pfam" id="PF00001">
    <property type="entry name" value="7tm_1"/>
    <property type="match status" value="1"/>
</dbReference>
<feature type="transmembrane region" description="Helical" evidence="10">
    <location>
        <begin position="269"/>
        <end position="288"/>
    </location>
</feature>
<dbReference type="GO" id="GO:0004930">
    <property type="term" value="F:G protein-coupled receptor activity"/>
    <property type="evidence" value="ECO:0007669"/>
    <property type="project" value="UniProtKB-KW"/>
</dbReference>
<dbReference type="EMBL" id="UYRS01022448">
    <property type="protein sequence ID" value="VDK51481.1"/>
    <property type="molecule type" value="Genomic_DNA"/>
</dbReference>
<name>A0A0R3WHG1_TAEAS</name>
<keyword evidence="4 10" id="KW-1133">Transmembrane helix</keyword>
<evidence type="ECO:0000256" key="10">
    <source>
        <dbReference type="SAM" id="Phobius"/>
    </source>
</evidence>
<dbReference type="PROSITE" id="PS50262">
    <property type="entry name" value="G_PROTEIN_RECEP_F1_2"/>
    <property type="match status" value="1"/>
</dbReference>
<evidence type="ECO:0000256" key="1">
    <source>
        <dbReference type="ARBA" id="ARBA00004651"/>
    </source>
</evidence>
<evidence type="ECO:0000259" key="11">
    <source>
        <dbReference type="PROSITE" id="PS50262"/>
    </source>
</evidence>
<feature type="domain" description="G-protein coupled receptors family 1 profile" evidence="11">
    <location>
        <begin position="1"/>
        <end position="285"/>
    </location>
</feature>
<evidence type="ECO:0000256" key="9">
    <source>
        <dbReference type="ARBA" id="ARBA00023224"/>
    </source>
</evidence>
<dbReference type="OrthoDB" id="5957871at2759"/>
<evidence type="ECO:0000256" key="3">
    <source>
        <dbReference type="ARBA" id="ARBA00022692"/>
    </source>
</evidence>
<comment type="subcellular location">
    <subcellularLocation>
        <location evidence="1">Cell membrane</location>
        <topology evidence="1">Multi-pass membrane protein</topology>
    </subcellularLocation>
</comment>
<evidence type="ECO:0000313" key="13">
    <source>
        <dbReference type="Proteomes" id="UP000282613"/>
    </source>
</evidence>
<keyword evidence="6 10" id="KW-0472">Membrane</keyword>
<dbReference type="WBParaSite" id="TASK_0001030401-mRNA-1">
    <property type="protein sequence ID" value="TASK_0001030401-mRNA-1"/>
    <property type="gene ID" value="TASK_0001030401"/>
</dbReference>
<proteinExistence type="predicted"/>
<dbReference type="PANTHER" id="PTHR24248:SF125">
    <property type="entry name" value="DOPAMINE D2-LIKE RECEPTOR"/>
    <property type="match status" value="1"/>
</dbReference>
<keyword evidence="13" id="KW-1185">Reference proteome</keyword>
<dbReference type="PANTHER" id="PTHR24248">
    <property type="entry name" value="ADRENERGIC RECEPTOR-RELATED G-PROTEIN COUPLED RECEPTOR"/>
    <property type="match status" value="1"/>
</dbReference>
<evidence type="ECO:0000256" key="6">
    <source>
        <dbReference type="ARBA" id="ARBA00023136"/>
    </source>
</evidence>
<evidence type="ECO:0000256" key="8">
    <source>
        <dbReference type="ARBA" id="ARBA00023170"/>
    </source>
</evidence>
<evidence type="ECO:0000256" key="2">
    <source>
        <dbReference type="ARBA" id="ARBA00022475"/>
    </source>
</evidence>
<dbReference type="STRING" id="60517.A0A0R3WHG1"/>
<dbReference type="AlphaFoldDB" id="A0A0R3WHG1"/>
<dbReference type="InterPro" id="IPR000276">
    <property type="entry name" value="GPCR_Rhodpsn"/>
</dbReference>
<keyword evidence="2" id="KW-1003">Cell membrane</keyword>
<keyword evidence="9" id="KW-0807">Transducer</keyword>
<dbReference type="PRINTS" id="PR00237">
    <property type="entry name" value="GPCRRHODOPSN"/>
</dbReference>
<dbReference type="SUPFAM" id="SSF81321">
    <property type="entry name" value="Family A G protein-coupled receptor-like"/>
    <property type="match status" value="1"/>
</dbReference>
<dbReference type="GO" id="GO:0005886">
    <property type="term" value="C:plasma membrane"/>
    <property type="evidence" value="ECO:0007669"/>
    <property type="project" value="UniProtKB-SubCell"/>
</dbReference>
<dbReference type="InterPro" id="IPR017452">
    <property type="entry name" value="GPCR_Rhodpsn_7TM"/>
</dbReference>
<keyword evidence="8" id="KW-0675">Receptor</keyword>
<reference evidence="12 13" key="2">
    <citation type="submission" date="2018-11" db="EMBL/GenBank/DDBJ databases">
        <authorList>
            <consortium name="Pathogen Informatics"/>
        </authorList>
    </citation>
    <scope>NUCLEOTIDE SEQUENCE [LARGE SCALE GENOMIC DNA]</scope>
</reference>
<evidence type="ECO:0000256" key="4">
    <source>
        <dbReference type="ARBA" id="ARBA00022989"/>
    </source>
</evidence>
<evidence type="ECO:0000313" key="14">
    <source>
        <dbReference type="WBParaSite" id="TASK_0001030401-mRNA-1"/>
    </source>
</evidence>
<evidence type="ECO:0000256" key="5">
    <source>
        <dbReference type="ARBA" id="ARBA00023040"/>
    </source>
</evidence>
<gene>
    <name evidence="12" type="ORF">TASK_LOCUS10305</name>
</gene>